<evidence type="ECO:0000313" key="2">
    <source>
        <dbReference type="Proteomes" id="UP000306319"/>
    </source>
</evidence>
<keyword evidence="2" id="KW-1185">Reference proteome</keyword>
<keyword evidence="1" id="KW-0378">Hydrolase</keyword>
<organism evidence="1 2">
    <name type="scientific">Lepagella muris</name>
    <dbReference type="NCBI Taxonomy" id="3032870"/>
    <lineage>
        <taxon>Bacteria</taxon>
        <taxon>Pseudomonadati</taxon>
        <taxon>Bacteroidota</taxon>
        <taxon>Bacteroidia</taxon>
        <taxon>Bacteroidales</taxon>
        <taxon>Muribaculaceae</taxon>
        <taxon>Lepagella</taxon>
    </lineage>
</organism>
<dbReference type="EMBL" id="SRYB01000013">
    <property type="protein sequence ID" value="TGY78477.1"/>
    <property type="molecule type" value="Genomic_DNA"/>
</dbReference>
<reference evidence="1" key="1">
    <citation type="submission" date="2019-04" db="EMBL/GenBank/DDBJ databases">
        <title>Microbes associate with the intestines of laboratory mice.</title>
        <authorList>
            <person name="Navarre W."/>
            <person name="Wong E."/>
            <person name="Huang K."/>
            <person name="Tropini C."/>
            <person name="Ng K."/>
            <person name="Yu B."/>
        </authorList>
    </citation>
    <scope>NUCLEOTIDE SEQUENCE</scope>
    <source>
        <strain evidence="1">NM04_E33</strain>
    </source>
</reference>
<protein>
    <submittedName>
        <fullName evidence="1">Acyloxyacyl hydrolase</fullName>
    </submittedName>
</protein>
<gene>
    <name evidence="1" type="ORF">E5331_10320</name>
</gene>
<dbReference type="Proteomes" id="UP000306319">
    <property type="component" value="Unassembled WGS sequence"/>
</dbReference>
<sequence length="397" mass="44019">MRKLIYTLSLLTAASLYCHAENTDSLPSWFSLSPEWRVGAKASASFVLPTNSFLDGDNPESKSINKNIAGSIRAGFSFNESSREGILYKGLYQGIGIGGNTFFAKSLVGSPMTAYVYQGAPVFNISDRLSINYEWNFGAAFGWKHYDEETPDNNAAVSTSVTAMMGLGFKLKYALSRNFDLSFGVEATHYSNGNTSWPNAGVNTVGLSVGFDYILNPQPKNSVRYEQLEEEADKGRWMYDVMVYGAWRKSVVSVGDPAEAQLCPGKFGVVGMQFSPMRKLNRWVAVAPSLDLQWDESAGIAPYWVEGTHDEYLKFERPPLGKQISLGISAHAELTMPIFSVNAGIGYEIINPVGYNRFYQSLTLKTFLTRHVYLNVGYRLGDFKNPQNLMLGIGVRF</sequence>
<name>A0AC61RJ42_9BACT</name>
<accession>A0AC61RJ42</accession>
<comment type="caution">
    <text evidence="1">The sequence shown here is derived from an EMBL/GenBank/DDBJ whole genome shotgun (WGS) entry which is preliminary data.</text>
</comment>
<proteinExistence type="predicted"/>
<evidence type="ECO:0000313" key="1">
    <source>
        <dbReference type="EMBL" id="TGY78477.1"/>
    </source>
</evidence>